<dbReference type="InterPro" id="IPR018201">
    <property type="entry name" value="Ketoacyl_synth_AS"/>
</dbReference>
<evidence type="ECO:0000256" key="4">
    <source>
        <dbReference type="ARBA" id="ARBA00022857"/>
    </source>
</evidence>
<evidence type="ECO:0000256" key="6">
    <source>
        <dbReference type="ARBA" id="ARBA00023268"/>
    </source>
</evidence>
<dbReference type="SMART" id="SM00823">
    <property type="entry name" value="PKS_PP"/>
    <property type="match status" value="1"/>
</dbReference>
<evidence type="ECO:0000256" key="5">
    <source>
        <dbReference type="ARBA" id="ARBA00023002"/>
    </source>
</evidence>
<dbReference type="CDD" id="cd05195">
    <property type="entry name" value="enoyl_red"/>
    <property type="match status" value="1"/>
</dbReference>
<dbReference type="InterPro" id="IPR057326">
    <property type="entry name" value="KR_dom"/>
</dbReference>
<dbReference type="Gene3D" id="1.10.1200.10">
    <property type="entry name" value="ACP-like"/>
    <property type="match status" value="1"/>
</dbReference>
<dbReference type="Pfam" id="PF00550">
    <property type="entry name" value="PP-binding"/>
    <property type="match status" value="1"/>
</dbReference>
<dbReference type="InterPro" id="IPR016039">
    <property type="entry name" value="Thiolase-like"/>
</dbReference>
<dbReference type="Gene3D" id="3.40.366.10">
    <property type="entry name" value="Malonyl-Coenzyme A Acyl Carrier Protein, domain 2"/>
    <property type="match status" value="1"/>
</dbReference>
<dbReference type="Pfam" id="PF08659">
    <property type="entry name" value="KR"/>
    <property type="match status" value="1"/>
</dbReference>
<feature type="domain" description="PKS/mFAS DH" evidence="12">
    <location>
        <begin position="967"/>
        <end position="1290"/>
    </location>
</feature>
<dbReference type="PROSITE" id="PS50075">
    <property type="entry name" value="CARRIER"/>
    <property type="match status" value="1"/>
</dbReference>
<dbReference type="InterPro" id="IPR049900">
    <property type="entry name" value="PKS_mFAS_DH"/>
</dbReference>
<evidence type="ECO:0000256" key="2">
    <source>
        <dbReference type="ARBA" id="ARBA00022553"/>
    </source>
</evidence>
<dbReference type="SMART" id="SM00822">
    <property type="entry name" value="PKS_KR"/>
    <property type="match status" value="1"/>
</dbReference>
<feature type="region of interest" description="N-terminal hotdog fold" evidence="8">
    <location>
        <begin position="967"/>
        <end position="1104"/>
    </location>
</feature>
<dbReference type="InterPro" id="IPR020843">
    <property type="entry name" value="ER"/>
</dbReference>
<dbReference type="Gene3D" id="3.30.70.3290">
    <property type="match status" value="1"/>
</dbReference>
<dbReference type="FunFam" id="3.40.47.10:FF:000019">
    <property type="entry name" value="Polyketide synthase type I"/>
    <property type="match status" value="1"/>
</dbReference>
<feature type="domain" description="Ketosynthase family 3 (KS3)" evidence="11">
    <location>
        <begin position="4"/>
        <end position="435"/>
    </location>
</feature>
<dbReference type="GO" id="GO:0004315">
    <property type="term" value="F:3-oxoacyl-[acyl-carrier-protein] synthase activity"/>
    <property type="evidence" value="ECO:0007669"/>
    <property type="project" value="InterPro"/>
</dbReference>
<proteinExistence type="predicted"/>
<dbReference type="InterPro" id="IPR050091">
    <property type="entry name" value="PKS_NRPS_Biosynth_Enz"/>
</dbReference>
<dbReference type="SUPFAM" id="SSF53901">
    <property type="entry name" value="Thiolase-like"/>
    <property type="match status" value="1"/>
</dbReference>
<dbReference type="PANTHER" id="PTHR43775">
    <property type="entry name" value="FATTY ACID SYNTHASE"/>
    <property type="match status" value="1"/>
</dbReference>
<keyword evidence="14" id="KW-1185">Reference proteome</keyword>
<dbReference type="InterPro" id="IPR016036">
    <property type="entry name" value="Malonyl_transacylase_ACP-bd"/>
</dbReference>
<dbReference type="InterPro" id="IPR049551">
    <property type="entry name" value="PKS_DH_C"/>
</dbReference>
<dbReference type="Gene3D" id="3.10.129.110">
    <property type="entry name" value="Polyketide synthase dehydratase"/>
    <property type="match status" value="1"/>
</dbReference>
<feature type="region of interest" description="C-terminal hotdog fold" evidence="8">
    <location>
        <begin position="1129"/>
        <end position="1290"/>
    </location>
</feature>
<dbReference type="GO" id="GO:0004312">
    <property type="term" value="F:fatty acid synthase activity"/>
    <property type="evidence" value="ECO:0007669"/>
    <property type="project" value="TreeGrafter"/>
</dbReference>
<dbReference type="PROSITE" id="PS00606">
    <property type="entry name" value="KS3_1"/>
    <property type="match status" value="1"/>
</dbReference>
<dbReference type="InterPro" id="IPR016035">
    <property type="entry name" value="Acyl_Trfase/lysoPLipase"/>
</dbReference>
<dbReference type="InterPro" id="IPR036291">
    <property type="entry name" value="NAD(P)-bd_dom_sf"/>
</dbReference>
<reference evidence="13" key="1">
    <citation type="submission" date="2023-02" db="EMBL/GenBank/DDBJ databases">
        <authorList>
            <person name="Palmer J.M."/>
        </authorList>
    </citation>
    <scope>NUCLEOTIDE SEQUENCE</scope>
    <source>
        <strain evidence="13">FW57</strain>
    </source>
</reference>
<keyword evidence="5" id="KW-0560">Oxidoreductase</keyword>
<comment type="caution">
    <text evidence="13">The sequence shown here is derived from an EMBL/GenBank/DDBJ whole genome shotgun (WGS) entry which is preliminary data.</text>
</comment>
<evidence type="ECO:0000259" key="10">
    <source>
        <dbReference type="PROSITE" id="PS50075"/>
    </source>
</evidence>
<dbReference type="InterPro" id="IPR001227">
    <property type="entry name" value="Ac_transferase_dom_sf"/>
</dbReference>
<dbReference type="Pfam" id="PF21089">
    <property type="entry name" value="PKS_DH_N"/>
    <property type="match status" value="1"/>
</dbReference>
<dbReference type="InterPro" id="IPR013217">
    <property type="entry name" value="Methyltransf_12"/>
</dbReference>
<dbReference type="GO" id="GO:0031177">
    <property type="term" value="F:phosphopantetheine binding"/>
    <property type="evidence" value="ECO:0007669"/>
    <property type="project" value="InterPro"/>
</dbReference>
<keyword evidence="4" id="KW-0521">NADP</keyword>
<dbReference type="SUPFAM" id="SSF53335">
    <property type="entry name" value="S-adenosyl-L-methionine-dependent methyltransferases"/>
    <property type="match status" value="1"/>
</dbReference>
<dbReference type="SUPFAM" id="SSF50129">
    <property type="entry name" value="GroES-like"/>
    <property type="match status" value="1"/>
</dbReference>
<dbReference type="SUPFAM" id="SSF51735">
    <property type="entry name" value="NAD(P)-binding Rossmann-fold domains"/>
    <property type="match status" value="2"/>
</dbReference>
<evidence type="ECO:0000256" key="3">
    <source>
        <dbReference type="ARBA" id="ARBA00022679"/>
    </source>
</evidence>
<evidence type="ECO:0000313" key="13">
    <source>
        <dbReference type="EMBL" id="KAG7288316.1"/>
    </source>
</evidence>
<keyword evidence="3" id="KW-0808">Transferase</keyword>
<dbReference type="PANTHER" id="PTHR43775:SF29">
    <property type="entry name" value="ASPERFURANONE POLYKETIDE SYNTHASE AFOG-RELATED"/>
    <property type="match status" value="1"/>
</dbReference>
<dbReference type="Gene3D" id="3.40.50.150">
    <property type="entry name" value="Vaccinia Virus protein VP39"/>
    <property type="match status" value="1"/>
</dbReference>
<dbReference type="Pfam" id="PF16197">
    <property type="entry name" value="KAsynt_C_assoc"/>
    <property type="match status" value="1"/>
</dbReference>
<dbReference type="InterPro" id="IPR029063">
    <property type="entry name" value="SAM-dependent_MTases_sf"/>
</dbReference>
<evidence type="ECO:0000313" key="14">
    <source>
        <dbReference type="Proteomes" id="UP001197093"/>
    </source>
</evidence>
<evidence type="ECO:0000256" key="7">
    <source>
        <dbReference type="ARBA" id="ARBA00023315"/>
    </source>
</evidence>
<dbReference type="Pfam" id="PF08242">
    <property type="entry name" value="Methyltransf_12"/>
    <property type="match status" value="1"/>
</dbReference>
<dbReference type="Pfam" id="PF13602">
    <property type="entry name" value="ADH_zinc_N_2"/>
    <property type="match status" value="1"/>
</dbReference>
<dbReference type="FunFam" id="3.40.50.720:FF:000209">
    <property type="entry name" value="Polyketide synthase Pks12"/>
    <property type="match status" value="1"/>
</dbReference>
<keyword evidence="1" id="KW-0596">Phosphopantetheine</keyword>
<dbReference type="InterPro" id="IPR049552">
    <property type="entry name" value="PKS_DH_N"/>
</dbReference>
<dbReference type="SUPFAM" id="SSF47336">
    <property type="entry name" value="ACP-like"/>
    <property type="match status" value="1"/>
</dbReference>
<evidence type="ECO:0000256" key="8">
    <source>
        <dbReference type="PROSITE-ProRule" id="PRU01363"/>
    </source>
</evidence>
<name>A0AAD4HYV7_9PEZI</name>
<dbReference type="Gene3D" id="3.90.180.10">
    <property type="entry name" value="Medium-chain alcohol dehydrogenases, catalytic domain"/>
    <property type="match status" value="1"/>
</dbReference>
<dbReference type="Pfam" id="PF14765">
    <property type="entry name" value="PS-DH"/>
    <property type="match status" value="1"/>
</dbReference>
<dbReference type="Proteomes" id="UP001197093">
    <property type="component" value="Unassembled WGS sequence"/>
</dbReference>
<dbReference type="InterPro" id="IPR020841">
    <property type="entry name" value="PKS_Beta-ketoAc_synthase_dom"/>
</dbReference>
<feature type="active site" description="Proton donor; for dehydratase activity" evidence="8">
    <location>
        <position position="1195"/>
    </location>
</feature>
<dbReference type="Gene3D" id="3.40.47.10">
    <property type="match status" value="1"/>
</dbReference>
<dbReference type="SUPFAM" id="SSF52151">
    <property type="entry name" value="FabD/lysophospholipase-like"/>
    <property type="match status" value="1"/>
</dbReference>
<dbReference type="PROSITE" id="PS52019">
    <property type="entry name" value="PKS_MFAS_DH"/>
    <property type="match status" value="1"/>
</dbReference>
<dbReference type="SMART" id="SM00825">
    <property type="entry name" value="PKS_KS"/>
    <property type="match status" value="1"/>
</dbReference>
<evidence type="ECO:0000259" key="12">
    <source>
        <dbReference type="PROSITE" id="PS52019"/>
    </source>
</evidence>
<dbReference type="GO" id="GO:0016491">
    <property type="term" value="F:oxidoreductase activity"/>
    <property type="evidence" value="ECO:0007669"/>
    <property type="project" value="UniProtKB-KW"/>
</dbReference>
<protein>
    <recommendedName>
        <fullName evidence="15">Polyketide synthase</fullName>
    </recommendedName>
</protein>
<dbReference type="CDD" id="cd00833">
    <property type="entry name" value="PKS"/>
    <property type="match status" value="1"/>
</dbReference>
<dbReference type="InterPro" id="IPR042104">
    <property type="entry name" value="PKS_dehydratase_sf"/>
</dbReference>
<evidence type="ECO:0000256" key="9">
    <source>
        <dbReference type="SAM" id="MobiDB-lite"/>
    </source>
</evidence>
<dbReference type="PROSITE" id="PS00012">
    <property type="entry name" value="PHOSPHOPANTETHEINE"/>
    <property type="match status" value="1"/>
</dbReference>
<dbReference type="InterPro" id="IPR014031">
    <property type="entry name" value="Ketoacyl_synth_C"/>
</dbReference>
<dbReference type="GO" id="GO:0006633">
    <property type="term" value="P:fatty acid biosynthetic process"/>
    <property type="evidence" value="ECO:0007669"/>
    <property type="project" value="InterPro"/>
</dbReference>
<dbReference type="InterPro" id="IPR014043">
    <property type="entry name" value="Acyl_transferase_dom"/>
</dbReference>
<dbReference type="InterPro" id="IPR011032">
    <property type="entry name" value="GroES-like_sf"/>
</dbReference>
<evidence type="ECO:0000259" key="11">
    <source>
        <dbReference type="PROSITE" id="PS52004"/>
    </source>
</evidence>
<dbReference type="Pfam" id="PF02801">
    <property type="entry name" value="Ketoacyl-synt_C"/>
    <property type="match status" value="1"/>
</dbReference>
<dbReference type="InterPro" id="IPR036736">
    <property type="entry name" value="ACP-like_sf"/>
</dbReference>
<dbReference type="GO" id="GO:0044550">
    <property type="term" value="P:secondary metabolite biosynthetic process"/>
    <property type="evidence" value="ECO:0007669"/>
    <property type="project" value="TreeGrafter"/>
</dbReference>
<dbReference type="Pfam" id="PF00698">
    <property type="entry name" value="Acyl_transf_1"/>
    <property type="match status" value="1"/>
</dbReference>
<dbReference type="InterPro" id="IPR020806">
    <property type="entry name" value="PKS_PP-bd"/>
</dbReference>
<evidence type="ECO:0000256" key="1">
    <source>
        <dbReference type="ARBA" id="ARBA00022450"/>
    </source>
</evidence>
<dbReference type="InterPro" id="IPR013968">
    <property type="entry name" value="PKS_KR"/>
</dbReference>
<evidence type="ECO:0008006" key="15">
    <source>
        <dbReference type="Google" id="ProtNLM"/>
    </source>
</evidence>
<feature type="domain" description="Carrier" evidence="10">
    <location>
        <begin position="2279"/>
        <end position="2356"/>
    </location>
</feature>
<dbReference type="SMART" id="SM00829">
    <property type="entry name" value="PKS_ER"/>
    <property type="match status" value="1"/>
</dbReference>
<feature type="compositionally biased region" description="Low complexity" evidence="9">
    <location>
        <begin position="444"/>
        <end position="477"/>
    </location>
</feature>
<gene>
    <name evidence="13" type="ORF">NEMBOFW57_007847</name>
</gene>
<dbReference type="Pfam" id="PF00109">
    <property type="entry name" value="ketoacyl-synt"/>
    <property type="match status" value="1"/>
</dbReference>
<dbReference type="GO" id="GO:1901336">
    <property type="term" value="P:lactone biosynthetic process"/>
    <property type="evidence" value="ECO:0007669"/>
    <property type="project" value="UniProtKB-ARBA"/>
</dbReference>
<keyword evidence="7" id="KW-0012">Acyltransferase</keyword>
<feature type="active site" description="Proton acceptor; for dehydratase activity" evidence="8">
    <location>
        <position position="999"/>
    </location>
</feature>
<organism evidence="13 14">
    <name type="scientific">Staphylotrichum longicolle</name>
    <dbReference type="NCBI Taxonomy" id="669026"/>
    <lineage>
        <taxon>Eukaryota</taxon>
        <taxon>Fungi</taxon>
        <taxon>Dikarya</taxon>
        <taxon>Ascomycota</taxon>
        <taxon>Pezizomycotina</taxon>
        <taxon>Sordariomycetes</taxon>
        <taxon>Sordariomycetidae</taxon>
        <taxon>Sordariales</taxon>
        <taxon>Chaetomiaceae</taxon>
        <taxon>Staphylotrichum</taxon>
    </lineage>
</organism>
<dbReference type="InterPro" id="IPR006162">
    <property type="entry name" value="Ppantetheine_attach_site"/>
</dbReference>
<dbReference type="EMBL" id="JAHCVI010000003">
    <property type="protein sequence ID" value="KAG7288316.1"/>
    <property type="molecule type" value="Genomic_DNA"/>
</dbReference>
<keyword evidence="6" id="KW-0511">Multifunctional enzyme</keyword>
<dbReference type="SUPFAM" id="SSF55048">
    <property type="entry name" value="Probable ACP-binding domain of malonyl-CoA ACP transacylase"/>
    <property type="match status" value="1"/>
</dbReference>
<keyword evidence="2" id="KW-0597">Phosphoprotein</keyword>
<dbReference type="PROSITE" id="PS52004">
    <property type="entry name" value="KS3_2"/>
    <property type="match status" value="1"/>
</dbReference>
<dbReference type="Gene3D" id="3.40.50.720">
    <property type="entry name" value="NAD(P)-binding Rossmann-like Domain"/>
    <property type="match status" value="1"/>
</dbReference>
<dbReference type="InterPro" id="IPR014030">
    <property type="entry name" value="Ketoacyl_synth_N"/>
</dbReference>
<dbReference type="SMART" id="SM00826">
    <property type="entry name" value="PKS_DH"/>
    <property type="match status" value="1"/>
</dbReference>
<dbReference type="InterPro" id="IPR032821">
    <property type="entry name" value="PKS_assoc"/>
</dbReference>
<dbReference type="SMART" id="SM00827">
    <property type="entry name" value="PKS_AT"/>
    <property type="match status" value="1"/>
</dbReference>
<feature type="region of interest" description="Disordered" evidence="9">
    <location>
        <begin position="444"/>
        <end position="479"/>
    </location>
</feature>
<dbReference type="InterPro" id="IPR009081">
    <property type="entry name" value="PP-bd_ACP"/>
</dbReference>
<sequence>MAVNTPIAIIGMSCRFAGDVDSPEKLWELLAEGRSAWSEIPKDRFDIDGFHHPNFEKLNGTNVIGGHFLSEDIGLFDANFFNLSAETAAALDPQFRLQLESTYEALESAGITLQNVAGSNTSVFAGSFFRDYHESLVRDPDALPRFLLMGTGAAMASNRLSHFFDLRGPSMSVDTGCSTTLTALHQGCQTLRTGESDMAIVGGANLMFNPDMFLAMSSMTRTDHRLISKDGKSYAFDSRANGYGRGEGSATVILKRLDDALRDGDPIRAIINESGINQDGKTETITTPSGEAQEVLIRDCYRRAGLDPAQTTYFEAHGTGTPTGDPIEVAAIASVFKDTRTKDQPLRIGSVKTNIGHTETASGVAAIIKVALALEKGQIPPSINFEKPNAKLHLDEWKLKVPTELEPWPEREGIRRASINNFGYGGSNAHVIMQDCRSFLASSSSSHSSVTHGNGNGVTNGHTNGHINGHTNGTNAHANGHIRRDSDVENTPRSRVFVLSGKDERATRAMAENLKNYLSTAKKTDEDSLLDNLAYTLGHRRSQLPWISIFAGTGVASLIKTLDSGKLKPVKRGASPRLGFVYTGQGAQWWAMGRELIDVYPVFKATLLDCDVQLKRLGAKWNMIEELGRDQETSRVNQLDYSTPVCVAVQIALTQLLRAWGINPTAVTSHSSGEIAAAYAAGALDLASAMAIAYARGGLASESNRQFARKGGMVAVGLGAEASRKYLSRVSNGKVVLACENSPSSITISGDVCGLDQLESLLKQDNVFARRLKVDAAWHSHHMEAVADAYYASMDGKVKPAQDRLDLVFSSPATGTRLEDVQEIGSPAHWVRSLTGPVRFVEAFRSMCFESPNSETAVDMVVEVGPHAALSGPIQDIMSMPEFKGSTIPYASCLIRKLSAVDTMHTLVGTLIQKGYPVNLAAVNFPYGKHGLKVLHDLPRYPWNHQTRHWNEPRANKALRSRSETPHDLLGSLVLGTNMSAPSWRHFVRINEVPWVRDHVVQGSIIYPAAGYLSMAIEGASYLFSQQFHDKKIRGYRLRDVDILNALMVPETTDGIELQLSLRPCGDRALDTKGWSEFQVQSVSSDNKWTDHCKGLIMVEHALDTELEPGGGTQSAIRHISQPVEESAYRIRISPRDIYATLKSAGISHGPVFQNLKSIRARSKQSVTSFTVADSAATMPKQHLHQHVVHPTTLDSVFQAAYTAVPGAGNAVGAPKVPRSIRKLWVAHSISPAVGHPFKAYTSLAHIDSQSMTTSITVADGPVENGVSIHMPVITIDDFVYQSIGNAVIQETPSWEHEKFATAKWVPDITFLKDSYLKKQLGSEISGKEAELLMDLRRACLFYIYHALGQLTAADIKCLEWHHRKFYIWMRLQLELARTNELAPGSSEWIKTPPKERAKVLEKVRTGSRNGEIVCKLGLHIVPILRNEITALEVMVEDNLLSRYYLDGLKWGRANAKLGELVALYAHKNPRAKMIEIGGGTGGATTQILNALEKSGGKNIASYDFTDVSSGFFEAAKERFQDWSSLMRFKKLDIEQDPAGQGFEEGTYDVVIACQVLHATVSMQNTMTNARKLLKPGGKLFIMETTKDQMDIQFVFGFLQGVWLSEEEERKFSPSLTVPMWIACCTEQPLWFPESIKSITELFKVFFDQSAVSAASDYEFADRNGVIHVPRYVKDTERNQVVFSKSNAVPTPRLEPFLQSDRPLRLTIGTTGLLDTLAFNDDPTATAVLADDVIEVEPRAFGVNFRDVMVAMGQLKSNVMGYDCAGVVKRVSAGAAAMGYRPGDRVAVLLRGHYGSTVRVHWSSAVHIPNDMSFETAASLPTQYVTAYLSLYDIARLQPSETVLIHSATGGVGQAAVMLAQRVGAEVFVTVGSDEKRQFVTQHYGIPPDHIFSSRDTSFAQGIMEVTRGKGVDVVLNSLAGTLLQESFNCLAPFGRLVELGKRDFELNNSLAMEAFTRAVSFSSVDVIALGEHKPMQANRILKHVVKLVAAKEIDAVHPVTVYPLSEVEKAFRLMQAGKHMGKIVLSVTPETMVPEELSAAGLDVHVTAVGCDISKMADVKKVLDEHAGARRPPIKGIIHGGMELRDSILEHMALDDHNAALAPKVQGSWNLHQYFSSQDDLDFYIMLSSLIGVVGFASQSNYSSGGAFQDALARHRVEKGLPCVSIDLGIVKSVGYLAEDEASKTIDALHRHGFSSLSEDDILSAIGSAINTPYAGALALGLNTGPTNHNEPSALDRDLRFASLAYQAPAQNGSKTVPLANGTNDLASQLASSATFAEATAHVIAAVARKLTDIFMLAEGEVVPARSLAEYGVDSLVAVELRNMLAMKAGAEMSIFEIMQCASVGELGGRVAVRSRFVERGLVEASG</sequence>
<accession>A0AAD4HYV7</accession>
<dbReference type="InterPro" id="IPR020807">
    <property type="entry name" value="PKS_DH"/>
</dbReference>
<dbReference type="CDD" id="cd02440">
    <property type="entry name" value="AdoMet_MTases"/>
    <property type="match status" value="1"/>
</dbReference>